<evidence type="ECO:0000259" key="5">
    <source>
        <dbReference type="PROSITE" id="PS50931"/>
    </source>
</evidence>
<name>A0A2W5RP14_VARPD</name>
<dbReference type="PRINTS" id="PR00039">
    <property type="entry name" value="HTHLYSR"/>
</dbReference>
<dbReference type="Proteomes" id="UP000249135">
    <property type="component" value="Unassembled WGS sequence"/>
</dbReference>
<dbReference type="CDD" id="cd08440">
    <property type="entry name" value="PBP2_LTTR_like_4"/>
    <property type="match status" value="1"/>
</dbReference>
<proteinExistence type="inferred from homology"/>
<dbReference type="SUPFAM" id="SSF46785">
    <property type="entry name" value="Winged helix' DNA-binding domain"/>
    <property type="match status" value="1"/>
</dbReference>
<dbReference type="InterPro" id="IPR050950">
    <property type="entry name" value="HTH-type_LysR_regulators"/>
</dbReference>
<dbReference type="InterPro" id="IPR000847">
    <property type="entry name" value="LysR_HTH_N"/>
</dbReference>
<comment type="caution">
    <text evidence="6">The sequence shown here is derived from an EMBL/GenBank/DDBJ whole genome shotgun (WGS) entry which is preliminary data.</text>
</comment>
<gene>
    <name evidence="6" type="ORF">DI563_26065</name>
</gene>
<dbReference type="Gene3D" id="3.40.190.290">
    <property type="match status" value="1"/>
</dbReference>
<dbReference type="InterPro" id="IPR005119">
    <property type="entry name" value="LysR_subst-bd"/>
</dbReference>
<dbReference type="Gene3D" id="1.10.10.10">
    <property type="entry name" value="Winged helix-like DNA-binding domain superfamily/Winged helix DNA-binding domain"/>
    <property type="match status" value="1"/>
</dbReference>
<dbReference type="InterPro" id="IPR036390">
    <property type="entry name" value="WH_DNA-bd_sf"/>
</dbReference>
<dbReference type="Pfam" id="PF00126">
    <property type="entry name" value="HTH_1"/>
    <property type="match status" value="1"/>
</dbReference>
<keyword evidence="3" id="KW-0238">DNA-binding</keyword>
<reference evidence="6 7" key="1">
    <citation type="submission" date="2017-08" db="EMBL/GenBank/DDBJ databases">
        <title>Infants hospitalized years apart are colonized by the same room-sourced microbial strains.</title>
        <authorList>
            <person name="Brooks B."/>
            <person name="Olm M.R."/>
            <person name="Firek B.A."/>
            <person name="Baker R."/>
            <person name="Thomas B.C."/>
            <person name="Morowitz M.J."/>
            <person name="Banfield J.F."/>
        </authorList>
    </citation>
    <scope>NUCLEOTIDE SEQUENCE [LARGE SCALE GENOMIC DNA]</scope>
    <source>
        <strain evidence="6">S2_005_003_R2_41</strain>
    </source>
</reference>
<dbReference type="GO" id="GO:0003677">
    <property type="term" value="F:DNA binding"/>
    <property type="evidence" value="ECO:0007669"/>
    <property type="project" value="UniProtKB-KW"/>
</dbReference>
<dbReference type="Pfam" id="PF03466">
    <property type="entry name" value="LysR_substrate"/>
    <property type="match status" value="1"/>
</dbReference>
<protein>
    <submittedName>
        <fullName evidence="6">LysR family transcriptional regulator</fullName>
    </submittedName>
</protein>
<dbReference type="GO" id="GO:0005829">
    <property type="term" value="C:cytosol"/>
    <property type="evidence" value="ECO:0007669"/>
    <property type="project" value="TreeGrafter"/>
</dbReference>
<dbReference type="PROSITE" id="PS50931">
    <property type="entry name" value="HTH_LYSR"/>
    <property type="match status" value="1"/>
</dbReference>
<feature type="domain" description="HTH lysR-type" evidence="5">
    <location>
        <begin position="6"/>
        <end position="63"/>
    </location>
</feature>
<sequence length="304" mass="33210">MATPDLSTRALRAFLALVELRNFTRAAQATHLSQPAFSALIRSLEDAVGTRLFDRNTRSVQLTPEGRLFEPSARQLLADASRALADLADHVERRKGRVHVAALPSLAAGWLPALFADYRAAWPGVTIALSDLLSDACIDLVRGGQADFALAAAGLRGSDAAELHTHVLGSERFHLVCRADHPLATAPRLTLRQLAPWPFIHMTRNSSVRQALEAALHPLQMNTVLEVEQLATVMGMVEAGLGISVVPTLTLYQFRRDTIVTRALPLPALRRRMLLVRRREGSLSAAAQALHDLVVERFPLLSIS</sequence>
<dbReference type="PANTHER" id="PTHR30419">
    <property type="entry name" value="HTH-TYPE TRANSCRIPTIONAL REGULATOR YBHD"/>
    <property type="match status" value="1"/>
</dbReference>
<dbReference type="SUPFAM" id="SSF53850">
    <property type="entry name" value="Periplasmic binding protein-like II"/>
    <property type="match status" value="1"/>
</dbReference>
<keyword evidence="2" id="KW-0805">Transcription regulation</keyword>
<evidence type="ECO:0000256" key="3">
    <source>
        <dbReference type="ARBA" id="ARBA00023125"/>
    </source>
</evidence>
<dbReference type="AlphaFoldDB" id="A0A2W5RP14"/>
<evidence type="ECO:0000313" key="6">
    <source>
        <dbReference type="EMBL" id="PZQ65020.1"/>
    </source>
</evidence>
<evidence type="ECO:0000256" key="4">
    <source>
        <dbReference type="ARBA" id="ARBA00023163"/>
    </source>
</evidence>
<comment type="similarity">
    <text evidence="1">Belongs to the LysR transcriptional regulatory family.</text>
</comment>
<evidence type="ECO:0000256" key="2">
    <source>
        <dbReference type="ARBA" id="ARBA00023015"/>
    </source>
</evidence>
<dbReference type="EMBL" id="QFPP01000515">
    <property type="protein sequence ID" value="PZQ65020.1"/>
    <property type="molecule type" value="Genomic_DNA"/>
</dbReference>
<dbReference type="FunFam" id="1.10.10.10:FF:000001">
    <property type="entry name" value="LysR family transcriptional regulator"/>
    <property type="match status" value="1"/>
</dbReference>
<accession>A0A2W5RP14</accession>
<dbReference type="PANTHER" id="PTHR30419:SF8">
    <property type="entry name" value="NITROGEN ASSIMILATION TRANSCRIPTIONAL ACTIVATOR-RELATED"/>
    <property type="match status" value="1"/>
</dbReference>
<evidence type="ECO:0000313" key="7">
    <source>
        <dbReference type="Proteomes" id="UP000249135"/>
    </source>
</evidence>
<dbReference type="InterPro" id="IPR036388">
    <property type="entry name" value="WH-like_DNA-bd_sf"/>
</dbReference>
<evidence type="ECO:0000256" key="1">
    <source>
        <dbReference type="ARBA" id="ARBA00009437"/>
    </source>
</evidence>
<keyword evidence="4" id="KW-0804">Transcription</keyword>
<dbReference type="GO" id="GO:0003700">
    <property type="term" value="F:DNA-binding transcription factor activity"/>
    <property type="evidence" value="ECO:0007669"/>
    <property type="project" value="InterPro"/>
</dbReference>
<organism evidence="6 7">
    <name type="scientific">Variovorax paradoxus</name>
    <dbReference type="NCBI Taxonomy" id="34073"/>
    <lineage>
        <taxon>Bacteria</taxon>
        <taxon>Pseudomonadati</taxon>
        <taxon>Pseudomonadota</taxon>
        <taxon>Betaproteobacteria</taxon>
        <taxon>Burkholderiales</taxon>
        <taxon>Comamonadaceae</taxon>
        <taxon>Variovorax</taxon>
    </lineage>
</organism>